<dbReference type="OrthoDB" id="5392779at2759"/>
<evidence type="ECO:0000256" key="3">
    <source>
        <dbReference type="ARBA" id="ARBA00023242"/>
    </source>
</evidence>
<dbReference type="EMBL" id="MDYN01000014">
    <property type="protein sequence ID" value="OQD84056.1"/>
    <property type="molecule type" value="Genomic_DNA"/>
</dbReference>
<dbReference type="PANTHER" id="PTHR47840">
    <property type="entry name" value="ZN(II)2CYS6 TRANSCRIPTION FACTOR (EUROFUNG)-RELATED"/>
    <property type="match status" value="1"/>
</dbReference>
<dbReference type="Proteomes" id="UP000191672">
    <property type="component" value="Unassembled WGS sequence"/>
</dbReference>
<protein>
    <submittedName>
        <fullName evidence="5">Uncharacterized protein</fullName>
    </submittedName>
</protein>
<sequence length="191" mass="20658">MARDEIDLIAYKLTRIIHHLLKIEANAAKGVMYSTSSSKNDDGGLECDGRLTNDGKTLQINIPYFGVINFERGVISKSVGKISGQINLDTSTFPVSNILSPNQPAEHNQRPPSGYDGMSMMGSLPSSNLPSNTQQPSLSEEFNQNSSGDQYAELIGSMEFLRDEGDLQGIEVAFFDGLFCGAEIGGNTEDS</sequence>
<feature type="region of interest" description="Disordered" evidence="4">
    <location>
        <begin position="97"/>
        <end position="146"/>
    </location>
</feature>
<keyword evidence="3" id="KW-0539">Nucleus</keyword>
<gene>
    <name evidence="5" type="ORF">PENANT_c014G04217</name>
</gene>
<accession>A0A1V6Q5I9</accession>
<feature type="compositionally biased region" description="Polar residues" evidence="4">
    <location>
        <begin position="97"/>
        <end position="106"/>
    </location>
</feature>
<evidence type="ECO:0000313" key="5">
    <source>
        <dbReference type="EMBL" id="OQD84056.1"/>
    </source>
</evidence>
<evidence type="ECO:0000313" key="6">
    <source>
        <dbReference type="Proteomes" id="UP000191672"/>
    </source>
</evidence>
<comment type="caution">
    <text evidence="5">The sequence shown here is derived from an EMBL/GenBank/DDBJ whole genome shotgun (WGS) entry which is preliminary data.</text>
</comment>
<reference evidence="6" key="1">
    <citation type="journal article" date="2017" name="Nat. Microbiol.">
        <title>Global analysis of biosynthetic gene clusters reveals vast potential of secondary metabolite production in Penicillium species.</title>
        <authorList>
            <person name="Nielsen J.C."/>
            <person name="Grijseels S."/>
            <person name="Prigent S."/>
            <person name="Ji B."/>
            <person name="Dainat J."/>
            <person name="Nielsen K.F."/>
            <person name="Frisvad J.C."/>
            <person name="Workman M."/>
            <person name="Nielsen J."/>
        </authorList>
    </citation>
    <scope>NUCLEOTIDE SEQUENCE [LARGE SCALE GENOMIC DNA]</scope>
    <source>
        <strain evidence="6">IBT 31811</strain>
    </source>
</reference>
<evidence type="ECO:0000256" key="1">
    <source>
        <dbReference type="ARBA" id="ARBA00023015"/>
    </source>
</evidence>
<proteinExistence type="predicted"/>
<keyword evidence="2" id="KW-0804">Transcription</keyword>
<evidence type="ECO:0000256" key="4">
    <source>
        <dbReference type="SAM" id="MobiDB-lite"/>
    </source>
</evidence>
<dbReference type="PANTHER" id="PTHR47840:SF1">
    <property type="entry name" value="ZN(II)2CYS6 TRANSCRIPTION FACTOR (EUROFUNG)"/>
    <property type="match status" value="1"/>
</dbReference>
<dbReference type="AlphaFoldDB" id="A0A1V6Q5I9"/>
<organism evidence="5 6">
    <name type="scientific">Penicillium antarcticum</name>
    <dbReference type="NCBI Taxonomy" id="416450"/>
    <lineage>
        <taxon>Eukaryota</taxon>
        <taxon>Fungi</taxon>
        <taxon>Dikarya</taxon>
        <taxon>Ascomycota</taxon>
        <taxon>Pezizomycotina</taxon>
        <taxon>Eurotiomycetes</taxon>
        <taxon>Eurotiomycetidae</taxon>
        <taxon>Eurotiales</taxon>
        <taxon>Aspergillaceae</taxon>
        <taxon>Penicillium</taxon>
    </lineage>
</organism>
<evidence type="ECO:0000256" key="2">
    <source>
        <dbReference type="ARBA" id="ARBA00023163"/>
    </source>
</evidence>
<keyword evidence="1" id="KW-0805">Transcription regulation</keyword>
<keyword evidence="6" id="KW-1185">Reference proteome</keyword>
<feature type="compositionally biased region" description="Polar residues" evidence="4">
    <location>
        <begin position="124"/>
        <end position="146"/>
    </location>
</feature>
<dbReference type="STRING" id="416450.A0A1V6Q5I9"/>
<name>A0A1V6Q5I9_9EURO</name>